<evidence type="ECO:0000313" key="3">
    <source>
        <dbReference type="Proteomes" id="UP000473089"/>
    </source>
</evidence>
<dbReference type="EMBL" id="SGJP01000005">
    <property type="protein sequence ID" value="NFA59469.1"/>
    <property type="molecule type" value="Genomic_DNA"/>
</dbReference>
<dbReference type="Pfam" id="PF04233">
    <property type="entry name" value="Phage_Mu_F"/>
    <property type="match status" value="1"/>
</dbReference>
<dbReference type="AlphaFoldDB" id="A0A6M0SVA7"/>
<accession>A0A6M0SVA7</accession>
<evidence type="ECO:0000313" key="2">
    <source>
        <dbReference type="EMBL" id="NFA59469.1"/>
    </source>
</evidence>
<dbReference type="InterPro" id="IPR006528">
    <property type="entry name" value="Phage_head_morphogenesis_dom"/>
</dbReference>
<reference evidence="2 3" key="1">
    <citation type="submission" date="2019-02" db="EMBL/GenBank/DDBJ databases">
        <title>Genome sequencing of Clostridium botulinum clinical isolates.</title>
        <authorList>
            <person name="Brunt J."/>
            <person name="Van Vliet A.H.M."/>
            <person name="Stringer S.C."/>
            <person name="Grant K.A."/>
            <person name="Carter A.C."/>
            <person name="Peck M.W."/>
        </authorList>
    </citation>
    <scope>NUCLEOTIDE SEQUENCE [LARGE SCALE GENOMIC DNA]</scope>
    <source>
        <strain evidence="2 3">R1125/03</strain>
    </source>
</reference>
<dbReference type="Proteomes" id="UP000473089">
    <property type="component" value="Unassembled WGS sequence"/>
</dbReference>
<evidence type="ECO:0000259" key="1">
    <source>
        <dbReference type="Pfam" id="PF04233"/>
    </source>
</evidence>
<dbReference type="NCBIfam" id="TIGR01641">
    <property type="entry name" value="phageSPP1_gp7"/>
    <property type="match status" value="1"/>
</dbReference>
<comment type="caution">
    <text evidence="2">The sequence shown here is derived from an EMBL/GenBank/DDBJ whole genome shotgun (WGS) entry which is preliminary data.</text>
</comment>
<gene>
    <name evidence="2" type="ORF">EXM42_03380</name>
</gene>
<name>A0A6M0SVA7_CLOBO</name>
<feature type="domain" description="Phage head morphogenesis" evidence="1">
    <location>
        <begin position="199"/>
        <end position="305"/>
    </location>
</feature>
<organism evidence="2 3">
    <name type="scientific">Clostridium botulinum</name>
    <dbReference type="NCBI Taxonomy" id="1491"/>
    <lineage>
        <taxon>Bacteria</taxon>
        <taxon>Bacillati</taxon>
        <taxon>Bacillota</taxon>
        <taxon>Clostridia</taxon>
        <taxon>Eubacteriales</taxon>
        <taxon>Clostridiaceae</taxon>
        <taxon>Clostridium</taxon>
    </lineage>
</organism>
<sequence length="343" mass="40120">MKIMRSKDYWKKRSEVVAGKQFKKVDNYILSLHLEYMEALSSIQKDIEIFYSRFSQNNEISLQEARRLLNSNELHEFKMNLKEFTRKAKDNKNLQWEKELNNVSYKVRVTRLQALQTQIRNSIEDLYSRQQCNTTSLLNGIHEDTYYRNIFEVHKGLGIGINFAKLDTNTINKVITEPWHGDNYSSRIWNNKEKLIMELQTNLTQSFIRGDSIDKTSKTIAERMGVAKNRARTLVNTESANIVSKSTFNSYIGSGVVKEYEILATLDLHTSKICRSLDGKVFKLSEKEIGVNAPPFHPNCRTTIIPYFAHTINEERIARDYEGDVYYIDGKTNYKQWYEKYVA</sequence>
<protein>
    <submittedName>
        <fullName evidence="2">Phage head morphogenesis protein</fullName>
    </submittedName>
</protein>
<proteinExistence type="predicted"/>